<dbReference type="NCBIfam" id="TIGR00229">
    <property type="entry name" value="sensory_box"/>
    <property type="match status" value="1"/>
</dbReference>
<comment type="caution">
    <text evidence="6">The sequence shown here is derived from an EMBL/GenBank/DDBJ whole genome shotgun (WGS) entry which is preliminary data.</text>
</comment>
<accession>A0A024P9I6</accession>
<keyword evidence="3" id="KW-0157">Chromophore</keyword>
<proteinExistence type="predicted"/>
<dbReference type="Proteomes" id="UP000028868">
    <property type="component" value="Unassembled WGS sequence"/>
</dbReference>
<dbReference type="InterPro" id="IPR000014">
    <property type="entry name" value="PAS"/>
</dbReference>
<evidence type="ECO:0000256" key="1">
    <source>
        <dbReference type="ARBA" id="ARBA00022630"/>
    </source>
</evidence>
<evidence type="ECO:0000256" key="2">
    <source>
        <dbReference type="ARBA" id="ARBA00022643"/>
    </source>
</evidence>
<keyword evidence="4" id="KW-1133">Transmembrane helix</keyword>
<feature type="transmembrane region" description="Helical" evidence="4">
    <location>
        <begin position="115"/>
        <end position="137"/>
    </location>
</feature>
<dbReference type="Gene3D" id="3.30.450.20">
    <property type="entry name" value="PAS domain"/>
    <property type="match status" value="1"/>
</dbReference>
<keyword evidence="4" id="KW-0812">Transmembrane</keyword>
<evidence type="ECO:0000256" key="4">
    <source>
        <dbReference type="SAM" id="Phobius"/>
    </source>
</evidence>
<keyword evidence="1" id="KW-0285">Flavoprotein</keyword>
<evidence type="ECO:0000313" key="6">
    <source>
        <dbReference type="EMBL" id="CDQ25523.1"/>
    </source>
</evidence>
<dbReference type="PANTHER" id="PTHR47429:SF2">
    <property type="entry name" value="PROTEIN TWIN LOV 1"/>
    <property type="match status" value="1"/>
</dbReference>
<reference evidence="6 7" key="2">
    <citation type="submission" date="2014-05" db="EMBL/GenBank/DDBJ databases">
        <title>Draft genome sequence of Halobacillus karajensis HK-03.</title>
        <authorList>
            <person name="Khelaifia S."/>
            <person name="Croce O."/>
            <person name="Lagier J.C."/>
            <person name="Raoult D."/>
        </authorList>
    </citation>
    <scope>NUCLEOTIDE SEQUENCE [LARGE SCALE GENOMIC DNA]</scope>
    <source>
        <strain evidence="6 7">HD-03</strain>
    </source>
</reference>
<name>A0A024P9I6_9BACI</name>
<reference evidence="7" key="1">
    <citation type="submission" date="2014-03" db="EMBL/GenBank/DDBJ databases">
        <authorList>
            <person name="Urmite Genomes U."/>
        </authorList>
    </citation>
    <scope>NUCLEOTIDE SEQUENCE [LARGE SCALE GENOMIC DNA]</scope>
    <source>
        <strain evidence="7">HD-03</strain>
    </source>
</reference>
<evidence type="ECO:0000259" key="5">
    <source>
        <dbReference type="PROSITE" id="PS50112"/>
    </source>
</evidence>
<evidence type="ECO:0000256" key="3">
    <source>
        <dbReference type="ARBA" id="ARBA00022991"/>
    </source>
</evidence>
<evidence type="ECO:0000313" key="7">
    <source>
        <dbReference type="Proteomes" id="UP000028868"/>
    </source>
</evidence>
<protein>
    <recommendedName>
        <fullName evidence="5">PAS domain-containing protein</fullName>
    </recommendedName>
</protein>
<feature type="domain" description="PAS" evidence="5">
    <location>
        <begin position="10"/>
        <end position="80"/>
    </location>
</feature>
<keyword evidence="7" id="KW-1185">Reference proteome</keyword>
<dbReference type="SUPFAM" id="SSF55785">
    <property type="entry name" value="PYP-like sensor domain (PAS domain)"/>
    <property type="match status" value="1"/>
</dbReference>
<sequence>MFARLEEIQQNEFIKAAIDHVGAGVVITDPEQDDNPLIYCNQGFEELTGYKAEEVLGRNCRLLQGEETDPKHVDHVREGLANRKPVKVEMKNYRKDGTVFWNDCLAIIYQRSNGYLHQLFLSSIISLFSLLSGRLMMKGSSRCLKRSAIMSKRRKKSI</sequence>
<keyword evidence="2" id="KW-0288">FMN</keyword>
<keyword evidence="4" id="KW-0472">Membrane</keyword>
<dbReference type="SMART" id="SM00091">
    <property type="entry name" value="PAS"/>
    <property type="match status" value="1"/>
</dbReference>
<dbReference type="Pfam" id="PF13426">
    <property type="entry name" value="PAS_9"/>
    <property type="match status" value="1"/>
</dbReference>
<dbReference type="PANTHER" id="PTHR47429">
    <property type="entry name" value="PROTEIN TWIN LOV 1"/>
    <property type="match status" value="1"/>
</dbReference>
<organism evidence="6 7">
    <name type="scientific">Halobacillus karajensis</name>
    <dbReference type="NCBI Taxonomy" id="195088"/>
    <lineage>
        <taxon>Bacteria</taxon>
        <taxon>Bacillati</taxon>
        <taxon>Bacillota</taxon>
        <taxon>Bacilli</taxon>
        <taxon>Bacillales</taxon>
        <taxon>Bacillaceae</taxon>
        <taxon>Halobacillus</taxon>
    </lineage>
</organism>
<dbReference type="CDD" id="cd00130">
    <property type="entry name" value="PAS"/>
    <property type="match status" value="1"/>
</dbReference>
<dbReference type="InterPro" id="IPR035965">
    <property type="entry name" value="PAS-like_dom_sf"/>
</dbReference>
<dbReference type="AlphaFoldDB" id="A0A024P9I6"/>
<dbReference type="PROSITE" id="PS50112">
    <property type="entry name" value="PAS"/>
    <property type="match status" value="1"/>
</dbReference>
<dbReference type="EMBL" id="CCDI010000006">
    <property type="protein sequence ID" value="CDQ25523.1"/>
    <property type="molecule type" value="Genomic_DNA"/>
</dbReference>
<gene>
    <name evidence="6" type="primary">pfyP_3</name>
    <name evidence="6" type="ORF">BN983_03870</name>
</gene>